<dbReference type="Pfam" id="PF05258">
    <property type="entry name" value="DciA"/>
    <property type="match status" value="1"/>
</dbReference>
<comment type="caution">
    <text evidence="1">The sequence shown here is derived from an EMBL/GenBank/DDBJ whole genome shotgun (WGS) entry which is preliminary data.</text>
</comment>
<gene>
    <name evidence="1" type="ORF">L4H06_08515</name>
</gene>
<dbReference type="RefSeq" id="WP_237093148.1">
    <property type="nucleotide sequence ID" value="NZ_JAKKDL010000012.1"/>
</dbReference>
<proteinExistence type="predicted"/>
<dbReference type="EMBL" id="JAKKDL010000012">
    <property type="protein sequence ID" value="MCF7530266.1"/>
    <property type="molecule type" value="Genomic_DNA"/>
</dbReference>
<name>A0AAW5AEZ1_9NEIS</name>
<evidence type="ECO:0000313" key="1">
    <source>
        <dbReference type="EMBL" id="MCF7530266.1"/>
    </source>
</evidence>
<dbReference type="Proteomes" id="UP001201397">
    <property type="component" value="Unassembled WGS sequence"/>
</dbReference>
<protein>
    <submittedName>
        <fullName evidence="1">DciA family protein</fullName>
    </submittedName>
</protein>
<dbReference type="InterPro" id="IPR007922">
    <property type="entry name" value="DciA-like"/>
</dbReference>
<dbReference type="AlphaFoldDB" id="A0AAW5AEZ1"/>
<evidence type="ECO:0000313" key="2">
    <source>
        <dbReference type="Proteomes" id="UP001201397"/>
    </source>
</evidence>
<reference evidence="1" key="1">
    <citation type="submission" date="2022-01" db="EMBL/GenBank/DDBJ databases">
        <title>Neisseria sp. ZJ104.</title>
        <authorList>
            <person name="Yang C."/>
        </authorList>
    </citation>
    <scope>NUCLEOTIDE SEQUENCE</scope>
    <source>
        <strain evidence="1">ZJ104</strain>
    </source>
</reference>
<organism evidence="1 2">
    <name type="scientific">Neisseria lisongii</name>
    <dbReference type="NCBI Taxonomy" id="2912188"/>
    <lineage>
        <taxon>Bacteria</taxon>
        <taxon>Pseudomonadati</taxon>
        <taxon>Pseudomonadota</taxon>
        <taxon>Betaproteobacteria</taxon>
        <taxon>Neisseriales</taxon>
        <taxon>Neisseriaceae</taxon>
        <taxon>Neisseria</taxon>
    </lineage>
</organism>
<accession>A0AAW5AEZ1</accession>
<sequence>MDLTRFGRKDHHLSGLLQQAQQWRLLDGRIKELLPANLRPHFQTACVKQGCLVLLAANGMASSRLKMIAPSLLPQLQRLDDRIDEVQIRVLPRNNPPPKTNRLQLSTAALSALEQTAQQVGAKHPELAAALSALAGKHRNGS</sequence>